<dbReference type="Pfam" id="PF20652">
    <property type="entry name" value="Sec8_C"/>
    <property type="match status" value="1"/>
</dbReference>
<evidence type="ECO:0000259" key="6">
    <source>
        <dbReference type="Pfam" id="PF04048"/>
    </source>
</evidence>
<reference evidence="8 9" key="1">
    <citation type="journal article" date="2016" name="Proc. Natl. Acad. Sci. U.S.A.">
        <title>Comparative genomics of biotechnologically important yeasts.</title>
        <authorList>
            <person name="Riley R."/>
            <person name="Haridas S."/>
            <person name="Wolfe K.H."/>
            <person name="Lopes M.R."/>
            <person name="Hittinger C.T."/>
            <person name="Goeker M."/>
            <person name="Salamov A.A."/>
            <person name="Wisecaver J.H."/>
            <person name="Long T.M."/>
            <person name="Calvey C.H."/>
            <person name="Aerts A.L."/>
            <person name="Barry K.W."/>
            <person name="Choi C."/>
            <person name="Clum A."/>
            <person name="Coughlan A.Y."/>
            <person name="Deshpande S."/>
            <person name="Douglass A.P."/>
            <person name="Hanson S.J."/>
            <person name="Klenk H.-P."/>
            <person name="LaButti K.M."/>
            <person name="Lapidus A."/>
            <person name="Lindquist E.A."/>
            <person name="Lipzen A.M."/>
            <person name="Meier-Kolthoff J.P."/>
            <person name="Ohm R.A."/>
            <person name="Otillar R.P."/>
            <person name="Pangilinan J.L."/>
            <person name="Peng Y."/>
            <person name="Rokas A."/>
            <person name="Rosa C.A."/>
            <person name="Scheuner C."/>
            <person name="Sibirny A.A."/>
            <person name="Slot J.C."/>
            <person name="Stielow J.B."/>
            <person name="Sun H."/>
            <person name="Kurtzman C.P."/>
            <person name="Blackwell M."/>
            <person name="Grigoriev I.V."/>
            <person name="Jeffries T.W."/>
        </authorList>
    </citation>
    <scope>NUCLEOTIDE SEQUENCE [LARGE SCALE GENOMIC DNA]</scope>
    <source>
        <strain evidence="8 9">DSM 6958</strain>
    </source>
</reference>
<dbReference type="GO" id="GO:0006893">
    <property type="term" value="P:Golgi to plasma membrane transport"/>
    <property type="evidence" value="ECO:0007669"/>
    <property type="project" value="TreeGrafter"/>
</dbReference>
<evidence type="ECO:0000256" key="3">
    <source>
        <dbReference type="ARBA" id="ARBA00022927"/>
    </source>
</evidence>
<comment type="function">
    <text evidence="4">Component of the exocyst complex involved in the docking of exocytic vesicles with fusion sites on the plasma membrane.</text>
</comment>
<comment type="similarity">
    <text evidence="4">Belongs to the SEC8 family.</text>
</comment>
<dbReference type="InterPro" id="IPR039682">
    <property type="entry name" value="Sec8/EXOC4"/>
</dbReference>
<dbReference type="PANTHER" id="PTHR14146">
    <property type="entry name" value="EXOCYST COMPLEX COMPONENT 4"/>
    <property type="match status" value="1"/>
</dbReference>
<evidence type="ECO:0000313" key="9">
    <source>
        <dbReference type="Proteomes" id="UP000095009"/>
    </source>
</evidence>
<feature type="domain" description="Exocyst complex component Sec8 N-terminal" evidence="6">
    <location>
        <begin position="27"/>
        <end position="167"/>
    </location>
</feature>
<dbReference type="Proteomes" id="UP000095009">
    <property type="component" value="Unassembled WGS sequence"/>
</dbReference>
<dbReference type="STRING" id="857566.A0A1E3PP59"/>
<feature type="domain" description="Exocyst complex component Sec8 middle helical bundle" evidence="7">
    <location>
        <begin position="307"/>
        <end position="555"/>
    </location>
</feature>
<keyword evidence="1 4" id="KW-0813">Transport</keyword>
<feature type="region of interest" description="Disordered" evidence="5">
    <location>
        <begin position="287"/>
        <end position="308"/>
    </location>
</feature>
<evidence type="ECO:0000256" key="5">
    <source>
        <dbReference type="SAM" id="MobiDB-lite"/>
    </source>
</evidence>
<sequence length="1040" mass="118991">MHQFSYSHSHPNVISEDELIASSTIKQLNDLLCTVKQEWGELATEDANTLEVALSLMDTSSVGKAQFMDNFTDLKISIEKTLKQAVNNNYQGFNSSIGSYPQVVQSVNKSHQKIRHLKELLVKSKQTLNAPKPDLIALNQESLQYGEMIKILGFMEFIKAVPSKLESQMARKQFLAAFRTIDSTLKLINDQNLSSLKPLEEIYQYLLAQDNVLYGILIEELHSHLYLTSPFCDNHWSSYVQSQDETISAEQLLLDKVRIDLSDISSTQSMSSEFQTFMSSFQDLDYDYNSDDDGDEPDLDEPLSNENPEENSFNYIKLIIKTLDKLNRLPRAFDLIYERLPRELHNLVDKTISEVDQRFPKSLRELENNSQVNSMEFGPSNGEIKLVVLKDLILTLYSKLIAVLEGHRAINVVVNSISNKRSDQEQKELLTFKFSEVWLTMQSEIRSLIHSYISEASHTITRTKKTVPQPYEIRTKRPLDKKKTLFKFSEVDYSSQDVKAADLELKTVLETSVPGLVAPTSSVVNSLYARNETTKTHELLVVPNVFNIRVFLEPTITFLQKVRAIFPINDVKILSQSPELFLEDFLNNAYLPQLEESLITTFNFIMNSPDSYQVVETVIMGSIRRPIFKAAQVFGNLITQLCTLLNTGIFYREEYTLLIISLIRKFCAKYIEYFTNITATHDGSSASKSSISVDWARNEKLRAISLGILNGGFAGAMQDLISEETQFYINEVNASKSLKRGSISSSDILETKAFTSLCTLSSSLRWISQKMQSLKYIQLDVDADDEGNSKNSLRKRWTLMDMEHRIPLVKEKDNSTSARLTLSGSSVGAFDAVIDELNQLNEDSLITLRGDIRCRCIVYIEKTFTNGNFFLEFNSEERSKYISILDSDLLRCDDKLRLILFKKEKNAVLRGLSSLIDELIILNTKSINLLNNNGVHNIHFNIHVLQQMLKTIMEDPEQISFERTLKYFDLFKQPIENFMENTLSGAYTELFKCTELESILRLMYSTEIHENEKLGRTTAVTIAKEQFQAHVMEIRKLYYK</sequence>
<evidence type="ECO:0000259" key="7">
    <source>
        <dbReference type="Pfam" id="PF20652"/>
    </source>
</evidence>
<dbReference type="EMBL" id="KV454407">
    <property type="protein sequence ID" value="ODQ67090.1"/>
    <property type="molecule type" value="Genomic_DNA"/>
</dbReference>
<dbReference type="AlphaFoldDB" id="A0A1E3PP59"/>
<keyword evidence="9" id="KW-1185">Reference proteome</keyword>
<evidence type="ECO:0000256" key="1">
    <source>
        <dbReference type="ARBA" id="ARBA00022448"/>
    </source>
</evidence>
<evidence type="ECO:0000313" key="8">
    <source>
        <dbReference type="EMBL" id="ODQ67090.1"/>
    </source>
</evidence>
<dbReference type="InterPro" id="IPR007191">
    <property type="entry name" value="Sec8_exocyst_N"/>
</dbReference>
<proteinExistence type="inferred from homology"/>
<gene>
    <name evidence="8" type="ORF">NADFUDRAFT_55787</name>
</gene>
<dbReference type="GO" id="GO:0000145">
    <property type="term" value="C:exocyst"/>
    <property type="evidence" value="ECO:0007669"/>
    <property type="project" value="UniProtKB-UniRule"/>
</dbReference>
<dbReference type="InterPro" id="IPR048630">
    <property type="entry name" value="Sec8_M"/>
</dbReference>
<accession>A0A1E3PP59</accession>
<dbReference type="GO" id="GO:0090522">
    <property type="term" value="P:vesicle tethering involved in exocytosis"/>
    <property type="evidence" value="ECO:0007669"/>
    <property type="project" value="UniProtKB-UniRule"/>
</dbReference>
<evidence type="ECO:0000256" key="2">
    <source>
        <dbReference type="ARBA" id="ARBA00022483"/>
    </source>
</evidence>
<protein>
    <recommendedName>
        <fullName evidence="4">Exocyst complex component Sec8</fullName>
    </recommendedName>
</protein>
<name>A0A1E3PP59_9ASCO</name>
<organism evidence="8 9">
    <name type="scientific">Nadsonia fulvescens var. elongata DSM 6958</name>
    <dbReference type="NCBI Taxonomy" id="857566"/>
    <lineage>
        <taxon>Eukaryota</taxon>
        <taxon>Fungi</taxon>
        <taxon>Dikarya</taxon>
        <taxon>Ascomycota</taxon>
        <taxon>Saccharomycotina</taxon>
        <taxon>Dipodascomycetes</taxon>
        <taxon>Dipodascales</taxon>
        <taxon>Dipodascales incertae sedis</taxon>
        <taxon>Nadsonia</taxon>
    </lineage>
</organism>
<dbReference type="GO" id="GO:0006612">
    <property type="term" value="P:protein targeting to membrane"/>
    <property type="evidence" value="ECO:0007669"/>
    <property type="project" value="UniProtKB-UniRule"/>
</dbReference>
<evidence type="ECO:0000256" key="4">
    <source>
        <dbReference type="RuleBase" id="RU367079"/>
    </source>
</evidence>
<dbReference type="Pfam" id="PF04048">
    <property type="entry name" value="Sec8_N"/>
    <property type="match status" value="1"/>
</dbReference>
<dbReference type="OrthoDB" id="272977at2759"/>
<keyword evidence="2 4" id="KW-0268">Exocytosis</keyword>
<dbReference type="PANTHER" id="PTHR14146:SF0">
    <property type="entry name" value="EXOCYST COMPLEX COMPONENT 4"/>
    <property type="match status" value="1"/>
</dbReference>
<dbReference type="GO" id="GO:0015031">
    <property type="term" value="P:protein transport"/>
    <property type="evidence" value="ECO:0007669"/>
    <property type="project" value="UniProtKB-KW"/>
</dbReference>
<keyword evidence="3 4" id="KW-0653">Protein transport</keyword>
<dbReference type="GO" id="GO:0006904">
    <property type="term" value="P:vesicle docking involved in exocytosis"/>
    <property type="evidence" value="ECO:0007669"/>
    <property type="project" value="InterPro"/>
</dbReference>